<proteinExistence type="predicted"/>
<accession>A0ABN5MAJ0</accession>
<gene>
    <name evidence="1" type="ORF">DPM13_14555</name>
</gene>
<organism evidence="1 2">
    <name type="scientific">Paracoccus mutanolyticus</name>
    <dbReference type="NCBI Taxonomy" id="1499308"/>
    <lineage>
        <taxon>Bacteria</taxon>
        <taxon>Pseudomonadati</taxon>
        <taxon>Pseudomonadota</taxon>
        <taxon>Alphaproteobacteria</taxon>
        <taxon>Rhodobacterales</taxon>
        <taxon>Paracoccaceae</taxon>
        <taxon>Paracoccus</taxon>
    </lineage>
</organism>
<name>A0ABN5MAJ0_9RHOB</name>
<sequence length="73" mass="7659">MDHIILVLPALAEASEVEIAAGLVDGAILTLRWGEDRGPQLAETLASSRVLRPLLLGGLFTAGSARGFARYNG</sequence>
<keyword evidence="2" id="KW-1185">Reference proteome</keyword>
<evidence type="ECO:0000313" key="2">
    <source>
        <dbReference type="Proteomes" id="UP000249922"/>
    </source>
</evidence>
<reference evidence="1 2" key="1">
    <citation type="submission" date="2018-06" db="EMBL/GenBank/DDBJ databases">
        <title>Complete genome sequence of Paracoccus mutanolyticus strain RSP-02 isolated from cellulosic waste.</title>
        <authorList>
            <person name="Amrutha R.N."/>
            <person name="Shrivastav A."/>
            <person name="Buddana S.K."/>
            <person name="Deshpande U."/>
            <person name="Prakasham R.S."/>
        </authorList>
    </citation>
    <scope>NUCLEOTIDE SEQUENCE [LARGE SCALE GENOMIC DNA]</scope>
    <source>
        <strain evidence="1 2">RSP-02</strain>
    </source>
</reference>
<evidence type="ECO:0000313" key="1">
    <source>
        <dbReference type="EMBL" id="AWX93850.1"/>
    </source>
</evidence>
<dbReference type="Proteomes" id="UP000249922">
    <property type="component" value="Chromosome"/>
</dbReference>
<protein>
    <submittedName>
        <fullName evidence="1">Uncharacterized protein</fullName>
    </submittedName>
</protein>
<dbReference type="RefSeq" id="WP_112888280.1">
    <property type="nucleotide sequence ID" value="NZ_CP030239.1"/>
</dbReference>
<dbReference type="EMBL" id="CP030239">
    <property type="protein sequence ID" value="AWX93850.1"/>
    <property type="molecule type" value="Genomic_DNA"/>
</dbReference>